<keyword evidence="2" id="KW-1185">Reference proteome</keyword>
<gene>
    <name evidence="1" type="ORF">MJO28_015295</name>
</gene>
<comment type="caution">
    <text evidence="1">The sequence shown here is derived from an EMBL/GenBank/DDBJ whole genome shotgun (WGS) entry which is preliminary data.</text>
</comment>
<accession>A0ACC0DS49</accession>
<evidence type="ECO:0000313" key="2">
    <source>
        <dbReference type="Proteomes" id="UP001060170"/>
    </source>
</evidence>
<dbReference type="EMBL" id="CM045880">
    <property type="protein sequence ID" value="KAI7938375.1"/>
    <property type="molecule type" value="Genomic_DNA"/>
</dbReference>
<organism evidence="1 2">
    <name type="scientific">Puccinia striiformis f. sp. tritici</name>
    <dbReference type="NCBI Taxonomy" id="168172"/>
    <lineage>
        <taxon>Eukaryota</taxon>
        <taxon>Fungi</taxon>
        <taxon>Dikarya</taxon>
        <taxon>Basidiomycota</taxon>
        <taxon>Pucciniomycotina</taxon>
        <taxon>Pucciniomycetes</taxon>
        <taxon>Pucciniales</taxon>
        <taxon>Pucciniaceae</taxon>
        <taxon>Puccinia</taxon>
    </lineage>
</organism>
<reference evidence="2" key="2">
    <citation type="journal article" date="2018" name="Mol. Plant Microbe Interact.">
        <title>Genome sequence resources for the wheat stripe rust pathogen (Puccinia striiformis f. sp. tritici) and the barley stripe rust pathogen (Puccinia striiformis f. sp. hordei).</title>
        <authorList>
            <person name="Xia C."/>
            <person name="Wang M."/>
            <person name="Yin C."/>
            <person name="Cornejo O.E."/>
            <person name="Hulbert S.H."/>
            <person name="Chen X."/>
        </authorList>
    </citation>
    <scope>NUCLEOTIDE SEQUENCE [LARGE SCALE GENOMIC DNA]</scope>
    <source>
        <strain evidence="2">93-210</strain>
    </source>
</reference>
<dbReference type="Proteomes" id="UP001060170">
    <property type="component" value="Chromosome 16"/>
</dbReference>
<proteinExistence type="predicted"/>
<sequence length="145" mass="16930">MSQWLTFPVYLNPDTSEQNQQDTWQADPIGENPLEELRDGPTRVYFMEEYIAGSWEKLLHPANTNHDIDDRSPAIMQLLSAFQHWIYMYTNGQMIITNIQGVVPLLSKPKIIDLNPEAHWSHWSPFEARDVMNQFLVRHTCSRAC</sequence>
<reference evidence="1 2" key="3">
    <citation type="journal article" date="2022" name="Microbiol. Spectr.">
        <title>Folding features and dynamics of 3D genome architecture in plant fungal pathogens.</title>
        <authorList>
            <person name="Xia C."/>
        </authorList>
    </citation>
    <scope>NUCLEOTIDE SEQUENCE [LARGE SCALE GENOMIC DNA]</scope>
    <source>
        <strain evidence="1 2">93-210</strain>
    </source>
</reference>
<name>A0ACC0DS49_9BASI</name>
<reference evidence="2" key="1">
    <citation type="journal article" date="2018" name="BMC Genomics">
        <title>Genomic insights into host adaptation between the wheat stripe rust pathogen (Puccinia striiformis f. sp. tritici) and the barley stripe rust pathogen (Puccinia striiformis f. sp. hordei).</title>
        <authorList>
            <person name="Xia C."/>
            <person name="Wang M."/>
            <person name="Yin C."/>
            <person name="Cornejo O.E."/>
            <person name="Hulbert S.H."/>
            <person name="Chen X."/>
        </authorList>
    </citation>
    <scope>NUCLEOTIDE SEQUENCE [LARGE SCALE GENOMIC DNA]</scope>
    <source>
        <strain evidence="2">93-210</strain>
    </source>
</reference>
<evidence type="ECO:0000313" key="1">
    <source>
        <dbReference type="EMBL" id="KAI7938375.1"/>
    </source>
</evidence>
<protein>
    <submittedName>
        <fullName evidence="1">Uncharacterized protein</fullName>
    </submittedName>
</protein>